<dbReference type="InterPro" id="IPR022907">
    <property type="entry name" value="VapC_family"/>
</dbReference>
<keyword evidence="1 5" id="KW-1277">Toxin-antitoxin system</keyword>
<dbReference type="InterPro" id="IPR029060">
    <property type="entry name" value="PIN-like_dom_sf"/>
</dbReference>
<keyword evidence="5" id="KW-0800">Toxin</keyword>
<protein>
    <recommendedName>
        <fullName evidence="5">Ribonuclease VapC</fullName>
        <shortName evidence="5">RNase VapC</shortName>
        <ecNumber evidence="5">3.1.-.-</ecNumber>
    </recommendedName>
    <alternativeName>
        <fullName evidence="5">Toxin VapC</fullName>
    </alternativeName>
</protein>
<evidence type="ECO:0000259" key="6">
    <source>
        <dbReference type="Pfam" id="PF01850"/>
    </source>
</evidence>
<name>A0A7C2IF73_9THEO</name>
<evidence type="ECO:0000256" key="2">
    <source>
        <dbReference type="ARBA" id="ARBA00022722"/>
    </source>
</evidence>
<evidence type="ECO:0000256" key="1">
    <source>
        <dbReference type="ARBA" id="ARBA00022649"/>
    </source>
</evidence>
<dbReference type="EC" id="3.1.-.-" evidence="5"/>
<keyword evidence="3 5" id="KW-0479">Metal-binding</keyword>
<dbReference type="Pfam" id="PF01850">
    <property type="entry name" value="PIN"/>
    <property type="match status" value="1"/>
</dbReference>
<feature type="binding site" evidence="5">
    <location>
        <position position="22"/>
    </location>
    <ligand>
        <name>Mg(2+)</name>
        <dbReference type="ChEBI" id="CHEBI:18420"/>
    </ligand>
</feature>
<evidence type="ECO:0000256" key="3">
    <source>
        <dbReference type="ARBA" id="ARBA00022723"/>
    </source>
</evidence>
<dbReference type="HAMAP" id="MF_00265">
    <property type="entry name" value="VapC_Nob1"/>
    <property type="match status" value="1"/>
</dbReference>
<dbReference type="GO" id="GO:0090729">
    <property type="term" value="F:toxin activity"/>
    <property type="evidence" value="ECO:0007669"/>
    <property type="project" value="UniProtKB-KW"/>
</dbReference>
<reference evidence="7" key="1">
    <citation type="journal article" date="2020" name="mSystems">
        <title>Genome- and Community-Level Interaction Insights into Carbon Utilization and Element Cycling Functions of Hydrothermarchaeota in Hydrothermal Sediment.</title>
        <authorList>
            <person name="Zhou Z."/>
            <person name="Liu Y."/>
            <person name="Xu W."/>
            <person name="Pan J."/>
            <person name="Luo Z.H."/>
            <person name="Li M."/>
        </authorList>
    </citation>
    <scope>NUCLEOTIDE SEQUENCE [LARGE SCALE GENOMIC DNA]</scope>
    <source>
        <strain evidence="7">SpSt-300</strain>
    </source>
</reference>
<evidence type="ECO:0000313" key="7">
    <source>
        <dbReference type="EMBL" id="HEL65677.1"/>
    </source>
</evidence>
<dbReference type="PANTHER" id="PTHR38826">
    <property type="entry name" value="RIBONUCLEASE VAPC13"/>
    <property type="match status" value="1"/>
</dbReference>
<keyword evidence="4 5" id="KW-0378">Hydrolase</keyword>
<comment type="function">
    <text evidence="5">Toxic component of a toxin-antitoxin (TA) system. An RNase.</text>
</comment>
<accession>A0A7C2IF73</accession>
<comment type="cofactor">
    <cofactor evidence="5">
        <name>Mg(2+)</name>
        <dbReference type="ChEBI" id="CHEBI:18420"/>
    </cofactor>
</comment>
<dbReference type="GO" id="GO:0016787">
    <property type="term" value="F:hydrolase activity"/>
    <property type="evidence" value="ECO:0007669"/>
    <property type="project" value="UniProtKB-KW"/>
</dbReference>
<comment type="caution">
    <text evidence="7">The sequence shown here is derived from an EMBL/GenBank/DDBJ whole genome shotgun (WGS) entry which is preliminary data.</text>
</comment>
<evidence type="ECO:0000256" key="4">
    <source>
        <dbReference type="ARBA" id="ARBA00022801"/>
    </source>
</evidence>
<comment type="similarity">
    <text evidence="5">Belongs to the PINc/VapC protein family.</text>
</comment>
<dbReference type="AlphaFoldDB" id="A0A7C2IF73"/>
<dbReference type="SUPFAM" id="SSF88723">
    <property type="entry name" value="PIN domain-like"/>
    <property type="match status" value="1"/>
</dbReference>
<dbReference type="GO" id="GO:0004540">
    <property type="term" value="F:RNA nuclease activity"/>
    <property type="evidence" value="ECO:0007669"/>
    <property type="project" value="InterPro"/>
</dbReference>
<keyword evidence="2 5" id="KW-0540">Nuclease</keyword>
<sequence>MGRTRAAPGTGAPELSHAWFIDTNVVMYARGKEHPYKAACSRIFFRIADGSFYRDFGVPVTDTEVFQEIIYRYGLENKWETAVSVSRNLLTLGLKILAVGKAEIETLLDLTEKYGGRGVHPRDLVHAAVMVSSGVRKIITADTHFDLFEEIERVDPLSLF</sequence>
<dbReference type="InterPro" id="IPR002716">
    <property type="entry name" value="PIN_dom"/>
</dbReference>
<keyword evidence="5" id="KW-0460">Magnesium</keyword>
<dbReference type="GO" id="GO:0000287">
    <property type="term" value="F:magnesium ion binding"/>
    <property type="evidence" value="ECO:0007669"/>
    <property type="project" value="UniProtKB-UniRule"/>
</dbReference>
<dbReference type="EMBL" id="DSMU01000206">
    <property type="protein sequence ID" value="HEL65677.1"/>
    <property type="molecule type" value="Genomic_DNA"/>
</dbReference>
<evidence type="ECO:0000256" key="5">
    <source>
        <dbReference type="HAMAP-Rule" id="MF_00265"/>
    </source>
</evidence>
<feature type="domain" description="PIN" evidence="6">
    <location>
        <begin position="20"/>
        <end position="146"/>
    </location>
</feature>
<gene>
    <name evidence="5" type="primary">vapC</name>
    <name evidence="7" type="ORF">ENQ34_03215</name>
</gene>
<proteinExistence type="inferred from homology"/>
<dbReference type="InterPro" id="IPR052106">
    <property type="entry name" value="PINc/VapC_TA"/>
</dbReference>
<feature type="binding site" evidence="5">
    <location>
        <position position="123"/>
    </location>
    <ligand>
        <name>Mg(2+)</name>
        <dbReference type="ChEBI" id="CHEBI:18420"/>
    </ligand>
</feature>
<organism evidence="7">
    <name type="scientific">Ammonifex degensii</name>
    <dbReference type="NCBI Taxonomy" id="42838"/>
    <lineage>
        <taxon>Bacteria</taxon>
        <taxon>Bacillati</taxon>
        <taxon>Bacillota</taxon>
        <taxon>Clostridia</taxon>
        <taxon>Thermoanaerobacterales</taxon>
        <taxon>Thermoanaerobacteraceae</taxon>
        <taxon>Ammonifex</taxon>
    </lineage>
</organism>
<dbReference type="Gene3D" id="3.40.50.1010">
    <property type="entry name" value="5'-nuclease"/>
    <property type="match status" value="1"/>
</dbReference>
<dbReference type="PANTHER" id="PTHR38826:SF5">
    <property type="entry name" value="RIBONUCLEASE VAPC13"/>
    <property type="match status" value="1"/>
</dbReference>